<feature type="transmembrane region" description="Helical" evidence="1">
    <location>
        <begin position="70"/>
        <end position="87"/>
    </location>
</feature>
<reference evidence="2" key="1">
    <citation type="submission" date="2016-11" db="EMBL/GenBank/DDBJ databases">
        <title>Complete organellar and ribosomal genomic analysis of the lectotype specimen of the reef forming species Porolithon onkodes (Heydrich) Foslie.</title>
        <authorList>
            <person name="Hughey J.R."/>
            <person name="Gabrielson P.W."/>
        </authorList>
    </citation>
    <scope>NUCLEOTIDE SEQUENCE</scope>
</reference>
<geneLocation type="plastid" evidence="2"/>
<dbReference type="GeneID" id="37507690"/>
<gene>
    <name evidence="2" type="primary">ycf92</name>
</gene>
<dbReference type="AlphaFoldDB" id="A0A2Z2KS98"/>
<evidence type="ECO:0000313" key="2">
    <source>
        <dbReference type="EMBL" id="ASB29768.1"/>
    </source>
</evidence>
<proteinExistence type="predicted"/>
<feature type="transmembrane region" description="Helical" evidence="1">
    <location>
        <begin position="118"/>
        <end position="142"/>
    </location>
</feature>
<dbReference type="EMBL" id="KY212106">
    <property type="protein sequence ID" value="ASB29768.1"/>
    <property type="molecule type" value="Genomic_DNA"/>
</dbReference>
<sequence>MNFIQSSILYNYLYSPKNWLHDQSTITKVFTVFCSLICLPYVAIDIIIAIVLFFLCLYKLIKVPDPMNKNIKKVALIFLFFTIINIQNESTLTISLLTERQYIRICPLDNFIQPFPKYLISLSFIRLLSIHFISLTVIKLLLMTTLYENILLLFFNYLHKKSNQIYQKVFFEINITIEFIQVIFKQLEIIEYSYILRFLEFNKNISSKVLLTIYFLCIKQLILNIKKQIQIISETLYSRNIS</sequence>
<organism evidence="2">
    <name type="scientific">Porolithon onkodes</name>
    <dbReference type="NCBI Taxonomy" id="231751"/>
    <lineage>
        <taxon>Eukaryota</taxon>
        <taxon>Rhodophyta</taxon>
        <taxon>Florideophyceae</taxon>
        <taxon>Corallinophycidae</taxon>
        <taxon>Corallinales</taxon>
        <taxon>Porolithaceae</taxon>
        <taxon>Porolithon</taxon>
    </lineage>
</organism>
<keyword evidence="1" id="KW-0472">Membrane</keyword>
<keyword evidence="1" id="KW-0812">Transmembrane</keyword>
<keyword evidence="1" id="KW-1133">Transmembrane helix</keyword>
<keyword evidence="2" id="KW-0934">Plastid</keyword>
<protein>
    <recommendedName>
        <fullName evidence="3">Transmembrane protein</fullName>
    </recommendedName>
</protein>
<accession>A0A2Z2KS98</accession>
<feature type="transmembrane region" description="Helical" evidence="1">
    <location>
        <begin position="29"/>
        <end position="58"/>
    </location>
</feature>
<evidence type="ECO:0000256" key="1">
    <source>
        <dbReference type="SAM" id="Phobius"/>
    </source>
</evidence>
<dbReference type="RefSeq" id="YP_009502167.1">
    <property type="nucleotide sequence ID" value="NC_038144.1"/>
</dbReference>
<name>A0A2Z2KS98_9FLOR</name>
<evidence type="ECO:0008006" key="3">
    <source>
        <dbReference type="Google" id="ProtNLM"/>
    </source>
</evidence>